<dbReference type="UniPathway" id="UPA00219"/>
<dbReference type="Gene3D" id="3.40.50.880">
    <property type="match status" value="1"/>
</dbReference>
<dbReference type="GO" id="GO:0009252">
    <property type="term" value="P:peptidoglycan biosynthetic process"/>
    <property type="evidence" value="ECO:0007669"/>
    <property type="project" value="UniProtKB-UniRule"/>
</dbReference>
<feature type="compositionally biased region" description="Gly residues" evidence="3">
    <location>
        <begin position="184"/>
        <end position="194"/>
    </location>
</feature>
<protein>
    <recommendedName>
        <fullName evidence="2">Lipid II isoglutaminyl synthase (glutamine-hydrolyzing) subunit GatD</fullName>
        <ecNumber evidence="2">6.3.5.13</ecNumber>
    </recommendedName>
    <alternativeName>
        <fullName evidence="2">Lipid II isoglutaminyl synthase glutaminase subunit</fullName>
        <ecNumber evidence="2">3.5.1.2</ecNumber>
    </alternativeName>
</protein>
<dbReference type="PROSITE" id="PS51274">
    <property type="entry name" value="GATASE_COBBQ"/>
    <property type="match status" value="1"/>
</dbReference>
<dbReference type="OrthoDB" id="9782045at2"/>
<feature type="active site" evidence="2">
    <location>
        <position position="220"/>
    </location>
</feature>
<dbReference type="EC" id="6.3.5.13" evidence="2"/>
<evidence type="ECO:0000256" key="3">
    <source>
        <dbReference type="SAM" id="MobiDB-lite"/>
    </source>
</evidence>
<evidence type="ECO:0000256" key="1">
    <source>
        <dbReference type="ARBA" id="ARBA00022962"/>
    </source>
</evidence>
<dbReference type="PANTHER" id="PTHR21343">
    <property type="entry name" value="DETHIOBIOTIN SYNTHETASE"/>
    <property type="match status" value="1"/>
</dbReference>
<dbReference type="GO" id="GO:0071555">
    <property type="term" value="P:cell wall organization"/>
    <property type="evidence" value="ECO:0007669"/>
    <property type="project" value="UniProtKB-KW"/>
</dbReference>
<feature type="binding site" evidence="2">
    <location>
        <position position="136"/>
    </location>
    <ligand>
        <name>substrate</name>
    </ligand>
</feature>
<dbReference type="Pfam" id="PF07685">
    <property type="entry name" value="GATase_3"/>
    <property type="match status" value="1"/>
</dbReference>
<comment type="catalytic activity">
    <reaction evidence="2">
        <text>beta-D-GlcNAc-(1-&gt;4)-Mur2Ac(oyl-L-Ala-gamma-D-Glu-L-Lys-D-Ala-D-Ala)-di-trans,octa-cis-undecaprenyl diphosphate + L-glutamine + ATP + H2O = beta-D-GlcNAc-(1-&gt;4)-Mur2Ac(oyl-L-Ala-D-isoglutaminyl-L-Lys-D-Ala-D-Ala)-di-trans,octa-cis-undecaprenyl diphosphate + L-glutamate + ADP + phosphate + H(+)</text>
        <dbReference type="Rhea" id="RHEA:57928"/>
        <dbReference type="ChEBI" id="CHEBI:15377"/>
        <dbReference type="ChEBI" id="CHEBI:15378"/>
        <dbReference type="ChEBI" id="CHEBI:29985"/>
        <dbReference type="ChEBI" id="CHEBI:30616"/>
        <dbReference type="ChEBI" id="CHEBI:43474"/>
        <dbReference type="ChEBI" id="CHEBI:58359"/>
        <dbReference type="ChEBI" id="CHEBI:60033"/>
        <dbReference type="ChEBI" id="CHEBI:62233"/>
        <dbReference type="ChEBI" id="CHEBI:456216"/>
        <dbReference type="EC" id="6.3.5.13"/>
    </reaction>
</comment>
<reference evidence="5 6" key="1">
    <citation type="submission" date="2017-06" db="EMBL/GenBank/DDBJ databases">
        <authorList>
            <person name="Kim H.J."/>
            <person name="Triplett B.A."/>
        </authorList>
    </citation>
    <scope>NUCLEOTIDE SEQUENCE [LARGE SCALE GENOMIC DNA]</scope>
    <source>
        <strain evidence="5">FRACA_ARgP5</strain>
    </source>
</reference>
<dbReference type="SUPFAM" id="SSF52317">
    <property type="entry name" value="Class I glutamine amidotransferase-like"/>
    <property type="match status" value="1"/>
</dbReference>
<dbReference type="InterPro" id="IPR043702">
    <property type="entry name" value="Lipid_II_synth_GatD"/>
</dbReference>
<dbReference type="CDD" id="cd01750">
    <property type="entry name" value="GATase1_CobQ"/>
    <property type="match status" value="1"/>
</dbReference>
<dbReference type="InterPro" id="IPR033949">
    <property type="entry name" value="CobQ_GATase1"/>
</dbReference>
<keyword evidence="2" id="KW-0436">Ligase</keyword>
<dbReference type="PANTHER" id="PTHR21343:SF9">
    <property type="entry name" value="LIPID II ISOGLUTAMINYL SYNTHASE (GLUTAMINE-HYDROLYZING) SUBUNIT GATD"/>
    <property type="match status" value="1"/>
</dbReference>
<keyword evidence="5" id="KW-0808">Transferase</keyword>
<dbReference type="GO" id="GO:0016740">
    <property type="term" value="F:transferase activity"/>
    <property type="evidence" value="ECO:0007669"/>
    <property type="project" value="UniProtKB-KW"/>
</dbReference>
<comment type="similarity">
    <text evidence="2">Belongs to the CobB/CobQ family. GatD subfamily.</text>
</comment>
<feature type="active site" description="Nucleophile" evidence="2">
    <location>
        <position position="95"/>
    </location>
</feature>
<accession>A0A2I2KXE6</accession>
<dbReference type="RefSeq" id="WP_101833634.1">
    <property type="nucleotide sequence ID" value="NZ_FZMO01000379.1"/>
</dbReference>
<keyword evidence="2" id="KW-0133">Cell shape</keyword>
<dbReference type="GO" id="GO:0004359">
    <property type="term" value="F:glutaminase activity"/>
    <property type="evidence" value="ECO:0007669"/>
    <property type="project" value="UniProtKB-UniRule"/>
</dbReference>
<organism evidence="5 6">
    <name type="scientific">Frankia canadensis</name>
    <dbReference type="NCBI Taxonomy" id="1836972"/>
    <lineage>
        <taxon>Bacteria</taxon>
        <taxon>Bacillati</taxon>
        <taxon>Actinomycetota</taxon>
        <taxon>Actinomycetes</taxon>
        <taxon>Frankiales</taxon>
        <taxon>Frankiaceae</taxon>
        <taxon>Frankia</taxon>
    </lineage>
</organism>
<evidence type="ECO:0000256" key="2">
    <source>
        <dbReference type="HAMAP-Rule" id="MF_02213"/>
    </source>
</evidence>
<keyword evidence="2" id="KW-0961">Cell wall biogenesis/degradation</keyword>
<dbReference type="HAMAP" id="MF_02213">
    <property type="entry name" value="Lipid_II_synth_GatD"/>
    <property type="match status" value="1"/>
</dbReference>
<keyword evidence="2" id="KW-0378">Hydrolase</keyword>
<keyword evidence="1 2" id="KW-0315">Glutamine amidotransferase</keyword>
<evidence type="ECO:0000313" key="5">
    <source>
        <dbReference type="EMBL" id="SNQ50329.1"/>
    </source>
</evidence>
<comment type="function">
    <text evidence="2">The lipid II isoglutaminyl synthase complex catalyzes the formation of alpha-D-isoglutamine in the cell wall lipid II stem peptide. The GatD subunit catalyzes the hydrolysis of glutamine to glutamate and ammonia. The resulting ammonia molecule is channeled to the active site of MurT.</text>
</comment>
<dbReference type="InterPro" id="IPR029062">
    <property type="entry name" value="Class_I_gatase-like"/>
</dbReference>
<dbReference type="EC" id="3.5.1.2" evidence="2"/>
<feature type="region of interest" description="Disordered" evidence="3">
    <location>
        <begin position="184"/>
        <end position="205"/>
    </location>
</feature>
<name>A0A2I2KXE6_9ACTN</name>
<dbReference type="GO" id="GO:0140282">
    <property type="term" value="F:carbon-nitrogen ligase activity on lipid II"/>
    <property type="evidence" value="ECO:0007669"/>
    <property type="project" value="UniProtKB-UniRule"/>
</dbReference>
<dbReference type="GO" id="GO:0008360">
    <property type="term" value="P:regulation of cell shape"/>
    <property type="evidence" value="ECO:0007669"/>
    <property type="project" value="UniProtKB-KW"/>
</dbReference>
<comment type="catalytic activity">
    <reaction evidence="2">
        <text>L-glutamine + H2O = L-glutamate + NH4(+)</text>
        <dbReference type="Rhea" id="RHEA:15889"/>
        <dbReference type="ChEBI" id="CHEBI:15377"/>
        <dbReference type="ChEBI" id="CHEBI:28938"/>
        <dbReference type="ChEBI" id="CHEBI:29985"/>
        <dbReference type="ChEBI" id="CHEBI:58359"/>
        <dbReference type="EC" id="3.5.1.2"/>
    </reaction>
</comment>
<sequence length="266" mass="27086">MRGVSATRIALIYPELLGTYGDGGNAIVLARRLRWRGLPAEVVNVPAGSPVPDGCDIYLLGGGEDAPQVLAADGIRQNRAILRAVGGGAAVLAVCAGYQVIGTSYPSGGRIHEGLGLVDIETRRSFGPPDAAPPPRAVGDIVVEPDPRLGLPTLFGYENHGGRTRRLPGAGGFPLGIVRRGVGDGSAAGGGEAGGRADDHGGAPGTDGIVDGRVIGTYLHGPVLAQNPALADLLLGFVHGSALRPLDGPPETVALREARHRALVTP</sequence>
<evidence type="ECO:0000259" key="4">
    <source>
        <dbReference type="Pfam" id="PF07685"/>
    </source>
</evidence>
<dbReference type="EMBL" id="FZMO01000379">
    <property type="protein sequence ID" value="SNQ50329.1"/>
    <property type="molecule type" value="Genomic_DNA"/>
</dbReference>
<keyword evidence="6" id="KW-1185">Reference proteome</keyword>
<proteinExistence type="inferred from homology"/>
<dbReference type="GO" id="GO:0009236">
    <property type="term" value="P:cobalamin biosynthetic process"/>
    <property type="evidence" value="ECO:0007669"/>
    <property type="project" value="InterPro"/>
</dbReference>
<dbReference type="InterPro" id="IPR011698">
    <property type="entry name" value="GATase_3"/>
</dbReference>
<gene>
    <name evidence="2" type="primary">gatD</name>
    <name evidence="5" type="ORF">FRACA_440026</name>
</gene>
<comment type="pathway">
    <text evidence="2">Cell wall biogenesis; peptidoglycan biosynthesis.</text>
</comment>
<dbReference type="Proteomes" id="UP000234331">
    <property type="component" value="Unassembled WGS sequence"/>
</dbReference>
<comment type="subunit">
    <text evidence="2">Forms a heterodimer with MurT.</text>
</comment>
<dbReference type="AlphaFoldDB" id="A0A2I2KXE6"/>
<keyword evidence="2" id="KW-0573">Peptidoglycan synthesis</keyword>
<evidence type="ECO:0000313" key="6">
    <source>
        <dbReference type="Proteomes" id="UP000234331"/>
    </source>
</evidence>
<feature type="domain" description="CobB/CobQ-like glutamine amidotransferase" evidence="4">
    <location>
        <begin position="8"/>
        <end position="227"/>
    </location>
</feature>